<dbReference type="PRINTS" id="PR00420">
    <property type="entry name" value="RNGMNOXGNASE"/>
</dbReference>
<evidence type="ECO:0000256" key="3">
    <source>
        <dbReference type="ARBA" id="ARBA00023002"/>
    </source>
</evidence>
<evidence type="ECO:0000259" key="5">
    <source>
        <dbReference type="Pfam" id="PF01494"/>
    </source>
</evidence>
<dbReference type="GO" id="GO:0004497">
    <property type="term" value="F:monooxygenase activity"/>
    <property type="evidence" value="ECO:0007669"/>
    <property type="project" value="UniProtKB-KW"/>
</dbReference>
<evidence type="ECO:0000256" key="4">
    <source>
        <dbReference type="ARBA" id="ARBA00023033"/>
    </source>
</evidence>
<dbReference type="Gene3D" id="3.50.50.60">
    <property type="entry name" value="FAD/NAD(P)-binding domain"/>
    <property type="match status" value="1"/>
</dbReference>
<name>A0A1H3HHL3_9PSEU</name>
<dbReference type="STRING" id="589385.SAMN05421504_104666"/>
<protein>
    <submittedName>
        <fullName evidence="6">2-polyprenyl-6-methoxyphenol hydroxylase</fullName>
    </submittedName>
</protein>
<dbReference type="InterPro" id="IPR002938">
    <property type="entry name" value="FAD-bd"/>
</dbReference>
<dbReference type="PANTHER" id="PTHR47178">
    <property type="entry name" value="MONOOXYGENASE, FAD-BINDING"/>
    <property type="match status" value="1"/>
</dbReference>
<organism evidence="6 7">
    <name type="scientific">Amycolatopsis xylanica</name>
    <dbReference type="NCBI Taxonomy" id="589385"/>
    <lineage>
        <taxon>Bacteria</taxon>
        <taxon>Bacillati</taxon>
        <taxon>Actinomycetota</taxon>
        <taxon>Actinomycetes</taxon>
        <taxon>Pseudonocardiales</taxon>
        <taxon>Pseudonocardiaceae</taxon>
        <taxon>Amycolatopsis</taxon>
    </lineage>
</organism>
<evidence type="ECO:0000256" key="2">
    <source>
        <dbReference type="ARBA" id="ARBA00022827"/>
    </source>
</evidence>
<keyword evidence="3" id="KW-0560">Oxidoreductase</keyword>
<keyword evidence="7" id="KW-1185">Reference proteome</keyword>
<evidence type="ECO:0000313" key="7">
    <source>
        <dbReference type="Proteomes" id="UP000199515"/>
    </source>
</evidence>
<keyword evidence="4" id="KW-0503">Monooxygenase</keyword>
<dbReference type="RefSeq" id="WP_091291664.1">
    <property type="nucleotide sequence ID" value="NZ_FNON01000004.1"/>
</dbReference>
<dbReference type="AlphaFoldDB" id="A0A1H3HHL3"/>
<dbReference type="EMBL" id="FNON01000004">
    <property type="protein sequence ID" value="SDY14830.1"/>
    <property type="molecule type" value="Genomic_DNA"/>
</dbReference>
<dbReference type="PANTHER" id="PTHR47178:SF5">
    <property type="entry name" value="FAD-BINDING DOMAIN-CONTAINING PROTEIN"/>
    <property type="match status" value="1"/>
</dbReference>
<feature type="domain" description="FAD-binding" evidence="5">
    <location>
        <begin position="303"/>
        <end position="355"/>
    </location>
</feature>
<keyword evidence="2" id="KW-0274">FAD</keyword>
<sequence length="421" mass="46504">MTFHVAIIGGGTGGLCLAHGLREAGISVAVYERSRTRTERLQGYRVHLNPHGAAALHECLPPKLWRRFVETTSKRGGDYVFLTEQLAELMRIESELSSSPDPVNAHHGVSRITLHQVLSSGLEDVLHYDKTFCRYEQKDRVLCHFEDGTTAEADLVVGADGANSRVRKQFLPHAKRVDTGIRAIAGKFPLTDETRKLVPERLIDGPNSVFPPHGCGFFTAPHEFDGGENDGSAEVDDVLFDNTGSYVMWAYGASAKRYAAGLSEMDGAALKRAVLEQIEAWHPAFVRMVTESPEGTITLMRIMTSEQVEPWPTSSVTLLGDAIHSMTPMRGIGANTALRDAQLLCRNLVAASFGDMTVTEAVSLYENKMRDYGFEAVRTSLKAAEQFVSENRVGRTMAKGMFRFIEAVPPLKRRMFADQKD</sequence>
<dbReference type="GO" id="GO:0071949">
    <property type="term" value="F:FAD binding"/>
    <property type="evidence" value="ECO:0007669"/>
    <property type="project" value="InterPro"/>
</dbReference>
<dbReference type="InterPro" id="IPR036188">
    <property type="entry name" value="FAD/NAD-bd_sf"/>
</dbReference>
<evidence type="ECO:0000313" key="6">
    <source>
        <dbReference type="EMBL" id="SDY14830.1"/>
    </source>
</evidence>
<reference evidence="6 7" key="1">
    <citation type="submission" date="2016-10" db="EMBL/GenBank/DDBJ databases">
        <authorList>
            <person name="de Groot N.N."/>
        </authorList>
    </citation>
    <scope>NUCLEOTIDE SEQUENCE [LARGE SCALE GENOMIC DNA]</scope>
    <source>
        <strain evidence="6 7">CPCC 202699</strain>
    </source>
</reference>
<proteinExistence type="predicted"/>
<evidence type="ECO:0000256" key="1">
    <source>
        <dbReference type="ARBA" id="ARBA00022630"/>
    </source>
</evidence>
<dbReference type="SUPFAM" id="SSF51905">
    <property type="entry name" value="FAD/NAD(P)-binding domain"/>
    <property type="match status" value="1"/>
</dbReference>
<dbReference type="OrthoDB" id="3322136at2"/>
<dbReference type="Proteomes" id="UP000199515">
    <property type="component" value="Unassembled WGS sequence"/>
</dbReference>
<keyword evidence="1" id="KW-0285">Flavoprotein</keyword>
<gene>
    <name evidence="6" type="ORF">SAMN05421504_104666</name>
</gene>
<accession>A0A1H3HHL3</accession>
<dbReference type="Pfam" id="PF01494">
    <property type="entry name" value="FAD_binding_3"/>
    <property type="match status" value="1"/>
</dbReference>
<dbReference type="Pfam" id="PF13450">
    <property type="entry name" value="NAD_binding_8"/>
    <property type="match status" value="1"/>
</dbReference>